<reference evidence="2 3" key="1">
    <citation type="journal article" date="2021" name="Elife">
        <title>Chloroplast acquisition without the gene transfer in kleptoplastic sea slugs, Plakobranchus ocellatus.</title>
        <authorList>
            <person name="Maeda T."/>
            <person name="Takahashi S."/>
            <person name="Yoshida T."/>
            <person name="Shimamura S."/>
            <person name="Takaki Y."/>
            <person name="Nagai Y."/>
            <person name="Toyoda A."/>
            <person name="Suzuki Y."/>
            <person name="Arimoto A."/>
            <person name="Ishii H."/>
            <person name="Satoh N."/>
            <person name="Nishiyama T."/>
            <person name="Hasebe M."/>
            <person name="Maruyama T."/>
            <person name="Minagawa J."/>
            <person name="Obokata J."/>
            <person name="Shigenobu S."/>
        </authorList>
    </citation>
    <scope>NUCLEOTIDE SEQUENCE [LARGE SCALE GENOMIC DNA]</scope>
</reference>
<feature type="compositionally biased region" description="Polar residues" evidence="1">
    <location>
        <begin position="71"/>
        <end position="89"/>
    </location>
</feature>
<dbReference type="AlphaFoldDB" id="A0AAV4CQ23"/>
<proteinExistence type="predicted"/>
<evidence type="ECO:0000313" key="2">
    <source>
        <dbReference type="EMBL" id="GFO34005.1"/>
    </source>
</evidence>
<organism evidence="2 3">
    <name type="scientific">Plakobranchus ocellatus</name>
    <dbReference type="NCBI Taxonomy" id="259542"/>
    <lineage>
        <taxon>Eukaryota</taxon>
        <taxon>Metazoa</taxon>
        <taxon>Spiralia</taxon>
        <taxon>Lophotrochozoa</taxon>
        <taxon>Mollusca</taxon>
        <taxon>Gastropoda</taxon>
        <taxon>Heterobranchia</taxon>
        <taxon>Euthyneura</taxon>
        <taxon>Panpulmonata</taxon>
        <taxon>Sacoglossa</taxon>
        <taxon>Placobranchoidea</taxon>
        <taxon>Plakobranchidae</taxon>
        <taxon>Plakobranchus</taxon>
    </lineage>
</organism>
<accession>A0AAV4CQ23</accession>
<feature type="region of interest" description="Disordered" evidence="1">
    <location>
        <begin position="1"/>
        <end position="31"/>
    </location>
</feature>
<keyword evidence="3" id="KW-1185">Reference proteome</keyword>
<feature type="compositionally biased region" description="Basic residues" evidence="1">
    <location>
        <begin position="18"/>
        <end position="27"/>
    </location>
</feature>
<sequence>MNTRPHVVNEKSDEKETMRKKRGKKRQKVEMRKELGDFQLLPPQGKMKVLDRPVAKELARTGYIFRDKSEITTSLPQASASIGQDESAR</sequence>
<evidence type="ECO:0000313" key="3">
    <source>
        <dbReference type="Proteomes" id="UP000735302"/>
    </source>
</evidence>
<evidence type="ECO:0000256" key="1">
    <source>
        <dbReference type="SAM" id="MobiDB-lite"/>
    </source>
</evidence>
<dbReference type="Proteomes" id="UP000735302">
    <property type="component" value="Unassembled WGS sequence"/>
</dbReference>
<protein>
    <submittedName>
        <fullName evidence="2">Uncharacterized protein</fullName>
    </submittedName>
</protein>
<dbReference type="EMBL" id="BLXT01006859">
    <property type="protein sequence ID" value="GFO34005.1"/>
    <property type="molecule type" value="Genomic_DNA"/>
</dbReference>
<name>A0AAV4CQ23_9GAST</name>
<gene>
    <name evidence="2" type="ORF">PoB_006051000</name>
</gene>
<feature type="region of interest" description="Disordered" evidence="1">
    <location>
        <begin position="70"/>
        <end position="89"/>
    </location>
</feature>
<comment type="caution">
    <text evidence="2">The sequence shown here is derived from an EMBL/GenBank/DDBJ whole genome shotgun (WGS) entry which is preliminary data.</text>
</comment>
<feature type="compositionally biased region" description="Basic and acidic residues" evidence="1">
    <location>
        <begin position="7"/>
        <end position="17"/>
    </location>
</feature>